<feature type="compositionally biased region" description="Basic and acidic residues" evidence="1">
    <location>
        <begin position="144"/>
        <end position="165"/>
    </location>
</feature>
<feature type="region of interest" description="Disordered" evidence="1">
    <location>
        <begin position="1"/>
        <end position="31"/>
    </location>
</feature>
<gene>
    <name evidence="3" type="primary">LOC112282048</name>
    <name evidence="2" type="ORF">PHYPA_008248</name>
</gene>
<dbReference type="EMBL" id="ABEU02000005">
    <property type="protein sequence ID" value="PNR54571.1"/>
    <property type="molecule type" value="Genomic_DNA"/>
</dbReference>
<sequence>MKHSDPLHTVDEPRPSNAGAEAEAETEAMARTVPLEIMASNAAVGYESPSAATTSKLRRSSSYTDLKRVPWRSYIMKPGKGRKAKHGNETAEIEQPQAATREARGKREIVDMPSEWYPVGAIAICRPGPSVPSQDINATTIKPKSPEVDENGAHRHERPERRAPEVTRVIDAPREGRLEPMNISSNLVDNLQLNRPEQFEGAGATPGVRDSGSQVSLSLSGPQDETVVANVDKTLIIGANVQRPDSKLPLQHPEKPPGSNETWKQKLKKLKKSCVNRITKKNKKKGDASNGVDPRSGKLGRTSGDPAQVFH</sequence>
<proteinExistence type="predicted"/>
<organism evidence="2">
    <name type="scientific">Physcomitrium patens</name>
    <name type="common">Spreading-leaved earth moss</name>
    <name type="synonym">Physcomitrella patens</name>
    <dbReference type="NCBI Taxonomy" id="3218"/>
    <lineage>
        <taxon>Eukaryota</taxon>
        <taxon>Viridiplantae</taxon>
        <taxon>Streptophyta</taxon>
        <taxon>Embryophyta</taxon>
        <taxon>Bryophyta</taxon>
        <taxon>Bryophytina</taxon>
        <taxon>Bryopsida</taxon>
        <taxon>Funariidae</taxon>
        <taxon>Funariales</taxon>
        <taxon>Funariaceae</taxon>
        <taxon>Physcomitrium</taxon>
    </lineage>
</organism>
<dbReference type="PaxDb" id="3218-PP1S383_3V6.1"/>
<reference evidence="2 4" key="1">
    <citation type="journal article" date="2008" name="Science">
        <title>The Physcomitrella genome reveals evolutionary insights into the conquest of land by plants.</title>
        <authorList>
            <person name="Rensing S."/>
            <person name="Lang D."/>
            <person name="Zimmer A."/>
            <person name="Terry A."/>
            <person name="Salamov A."/>
            <person name="Shapiro H."/>
            <person name="Nishiyama T."/>
            <person name="Perroud P.-F."/>
            <person name="Lindquist E."/>
            <person name="Kamisugi Y."/>
            <person name="Tanahashi T."/>
            <person name="Sakakibara K."/>
            <person name="Fujita T."/>
            <person name="Oishi K."/>
            <person name="Shin-I T."/>
            <person name="Kuroki Y."/>
            <person name="Toyoda A."/>
            <person name="Suzuki Y."/>
            <person name="Hashimoto A."/>
            <person name="Yamaguchi K."/>
            <person name="Sugano A."/>
            <person name="Kohara Y."/>
            <person name="Fujiyama A."/>
            <person name="Anterola A."/>
            <person name="Aoki S."/>
            <person name="Ashton N."/>
            <person name="Barbazuk W.B."/>
            <person name="Barker E."/>
            <person name="Bennetzen J."/>
            <person name="Bezanilla M."/>
            <person name="Blankenship R."/>
            <person name="Cho S.H."/>
            <person name="Dutcher S."/>
            <person name="Estelle M."/>
            <person name="Fawcett J.A."/>
            <person name="Gundlach H."/>
            <person name="Hanada K."/>
            <person name="Heyl A."/>
            <person name="Hicks K.A."/>
            <person name="Hugh J."/>
            <person name="Lohr M."/>
            <person name="Mayer K."/>
            <person name="Melkozernov A."/>
            <person name="Murata T."/>
            <person name="Nelson D."/>
            <person name="Pils B."/>
            <person name="Prigge M."/>
            <person name="Reiss B."/>
            <person name="Renner T."/>
            <person name="Rombauts S."/>
            <person name="Rushton P."/>
            <person name="Sanderfoot A."/>
            <person name="Schween G."/>
            <person name="Shiu S.-H."/>
            <person name="Stueber K."/>
            <person name="Theodoulou F.L."/>
            <person name="Tu H."/>
            <person name="Van de Peer Y."/>
            <person name="Verrier P.J."/>
            <person name="Waters E."/>
            <person name="Wood A."/>
            <person name="Yang L."/>
            <person name="Cove D."/>
            <person name="Cuming A."/>
            <person name="Hasebe M."/>
            <person name="Lucas S."/>
            <person name="Mishler D.B."/>
            <person name="Reski R."/>
            <person name="Grigoriev I."/>
            <person name="Quatrano R.S."/>
            <person name="Boore J.L."/>
        </authorList>
    </citation>
    <scope>NUCLEOTIDE SEQUENCE [LARGE SCALE GENOMIC DNA]</scope>
    <source>
        <strain evidence="3 4">cv. Gransden 2004</strain>
    </source>
</reference>
<dbReference type="Gramene" id="Pp3c5_28160V3.2">
    <property type="protein sequence ID" value="Pp3c5_28160V3.2"/>
    <property type="gene ID" value="Pp3c5_28160"/>
</dbReference>
<dbReference type="Proteomes" id="UP000006727">
    <property type="component" value="Chromosome 5"/>
</dbReference>
<reference evidence="3" key="3">
    <citation type="submission" date="2020-12" db="UniProtKB">
        <authorList>
            <consortium name="EnsemblPlants"/>
        </authorList>
    </citation>
    <scope>IDENTIFICATION</scope>
</reference>
<accession>A0A2K1KLC1</accession>
<feature type="compositionally biased region" description="Polar residues" evidence="1">
    <location>
        <begin position="211"/>
        <end position="223"/>
    </location>
</feature>
<dbReference type="EnsemblPlants" id="Pp3c5_28160V3.2">
    <property type="protein sequence ID" value="Pp3c5_28160V3.2"/>
    <property type="gene ID" value="Pp3c5_28160"/>
</dbReference>
<protein>
    <submittedName>
        <fullName evidence="2 3">Uncharacterized protein</fullName>
    </submittedName>
</protein>
<feature type="region of interest" description="Disordered" evidence="1">
    <location>
        <begin position="77"/>
        <end position="105"/>
    </location>
</feature>
<evidence type="ECO:0000313" key="2">
    <source>
        <dbReference type="EMBL" id="PNR54571.1"/>
    </source>
</evidence>
<keyword evidence="4" id="KW-1185">Reference proteome</keyword>
<feature type="region of interest" description="Disordered" evidence="1">
    <location>
        <begin position="128"/>
        <end position="166"/>
    </location>
</feature>
<feature type="region of interest" description="Disordered" evidence="1">
    <location>
        <begin position="198"/>
        <end position="223"/>
    </location>
</feature>
<evidence type="ECO:0000313" key="4">
    <source>
        <dbReference type="Proteomes" id="UP000006727"/>
    </source>
</evidence>
<name>A0A2K1KLC1_PHYPA</name>
<evidence type="ECO:0000313" key="3">
    <source>
        <dbReference type="EnsemblPlants" id="Pp3c5_28160V3.1"/>
    </source>
</evidence>
<feature type="compositionally biased region" description="Basic residues" evidence="1">
    <location>
        <begin position="265"/>
        <end position="284"/>
    </location>
</feature>
<evidence type="ECO:0000256" key="1">
    <source>
        <dbReference type="SAM" id="MobiDB-lite"/>
    </source>
</evidence>
<feature type="region of interest" description="Disordered" evidence="1">
    <location>
        <begin position="239"/>
        <end position="311"/>
    </location>
</feature>
<feature type="compositionally biased region" description="Basic and acidic residues" evidence="1">
    <location>
        <begin position="1"/>
        <end position="14"/>
    </location>
</feature>
<dbReference type="Gramene" id="Pp3c5_28160V3.1">
    <property type="protein sequence ID" value="Pp3c5_28160V3.1"/>
    <property type="gene ID" value="Pp3c5_28160"/>
</dbReference>
<feature type="compositionally biased region" description="Polar residues" evidence="1">
    <location>
        <begin position="131"/>
        <end position="142"/>
    </location>
</feature>
<dbReference type="EnsemblPlants" id="Pp3c5_28160V3.1">
    <property type="protein sequence ID" value="Pp3c5_28160V3.1"/>
    <property type="gene ID" value="Pp3c5_28160"/>
</dbReference>
<dbReference type="AlphaFoldDB" id="A0A2K1KLC1"/>
<reference evidence="2 4" key="2">
    <citation type="journal article" date="2018" name="Plant J.">
        <title>The Physcomitrella patens chromosome-scale assembly reveals moss genome structure and evolution.</title>
        <authorList>
            <person name="Lang D."/>
            <person name="Ullrich K.K."/>
            <person name="Murat F."/>
            <person name="Fuchs J."/>
            <person name="Jenkins J."/>
            <person name="Haas F.B."/>
            <person name="Piednoel M."/>
            <person name="Gundlach H."/>
            <person name="Van Bel M."/>
            <person name="Meyberg R."/>
            <person name="Vives C."/>
            <person name="Morata J."/>
            <person name="Symeonidi A."/>
            <person name="Hiss M."/>
            <person name="Muchero W."/>
            <person name="Kamisugi Y."/>
            <person name="Saleh O."/>
            <person name="Blanc G."/>
            <person name="Decker E.L."/>
            <person name="van Gessel N."/>
            <person name="Grimwood J."/>
            <person name="Hayes R.D."/>
            <person name="Graham S.W."/>
            <person name="Gunter L.E."/>
            <person name="McDaniel S.F."/>
            <person name="Hoernstein S.N.W."/>
            <person name="Larsson A."/>
            <person name="Li F.W."/>
            <person name="Perroud P.F."/>
            <person name="Phillips J."/>
            <person name="Ranjan P."/>
            <person name="Rokshar D.S."/>
            <person name="Rothfels C.J."/>
            <person name="Schneider L."/>
            <person name="Shu S."/>
            <person name="Stevenson D.W."/>
            <person name="Thummler F."/>
            <person name="Tillich M."/>
            <person name="Villarreal Aguilar J.C."/>
            <person name="Widiez T."/>
            <person name="Wong G.K."/>
            <person name="Wymore A."/>
            <person name="Zhang Y."/>
            <person name="Zimmer A.D."/>
            <person name="Quatrano R.S."/>
            <person name="Mayer K.F.X."/>
            <person name="Goodstein D."/>
            <person name="Casacuberta J.M."/>
            <person name="Vandepoele K."/>
            <person name="Reski R."/>
            <person name="Cuming A.C."/>
            <person name="Tuskan G.A."/>
            <person name="Maumus F."/>
            <person name="Salse J."/>
            <person name="Schmutz J."/>
            <person name="Rensing S.A."/>
        </authorList>
    </citation>
    <scope>NUCLEOTIDE SEQUENCE [LARGE SCALE GENOMIC DNA]</scope>
    <source>
        <strain evidence="3 4">cv. Gransden 2004</strain>
    </source>
</reference>